<feature type="compositionally biased region" description="Basic and acidic residues" evidence="1">
    <location>
        <begin position="7"/>
        <end position="29"/>
    </location>
</feature>
<evidence type="ECO:0000313" key="3">
    <source>
        <dbReference type="Proteomes" id="UP001165074"/>
    </source>
</evidence>
<feature type="region of interest" description="Disordered" evidence="1">
    <location>
        <begin position="107"/>
        <end position="138"/>
    </location>
</feature>
<evidence type="ECO:0000313" key="2">
    <source>
        <dbReference type="EMBL" id="GLY85896.1"/>
    </source>
</evidence>
<accession>A0A9W6W1F0</accession>
<keyword evidence="3" id="KW-1185">Reference proteome</keyword>
<dbReference type="Proteomes" id="UP001165074">
    <property type="component" value="Unassembled WGS sequence"/>
</dbReference>
<feature type="compositionally biased region" description="Basic and acidic residues" evidence="1">
    <location>
        <begin position="48"/>
        <end position="73"/>
    </location>
</feature>
<protein>
    <submittedName>
        <fullName evidence="2">Uncharacterized protein</fullName>
    </submittedName>
</protein>
<feature type="region of interest" description="Disordered" evidence="1">
    <location>
        <begin position="1"/>
        <end position="91"/>
    </location>
</feature>
<dbReference type="EMBL" id="BSTK01000005">
    <property type="protein sequence ID" value="GLY85896.1"/>
    <property type="molecule type" value="Genomic_DNA"/>
</dbReference>
<gene>
    <name evidence="2" type="ORF">Airi02_038250</name>
</gene>
<evidence type="ECO:0000256" key="1">
    <source>
        <dbReference type="SAM" id="MobiDB-lite"/>
    </source>
</evidence>
<organism evidence="2 3">
    <name type="scientific">Actinoallomurus iriomotensis</name>
    <dbReference type="NCBI Taxonomy" id="478107"/>
    <lineage>
        <taxon>Bacteria</taxon>
        <taxon>Bacillati</taxon>
        <taxon>Actinomycetota</taxon>
        <taxon>Actinomycetes</taxon>
        <taxon>Streptosporangiales</taxon>
        <taxon>Thermomonosporaceae</taxon>
        <taxon>Actinoallomurus</taxon>
    </lineage>
</organism>
<dbReference type="AlphaFoldDB" id="A0A9W6W1F0"/>
<proteinExistence type="predicted"/>
<name>A0A9W6W1F0_9ACTN</name>
<comment type="caution">
    <text evidence="2">The sequence shown here is derived from an EMBL/GenBank/DDBJ whole genome shotgun (WGS) entry which is preliminary data.</text>
</comment>
<feature type="compositionally biased region" description="Basic and acidic residues" evidence="1">
    <location>
        <begin position="80"/>
        <end position="90"/>
    </location>
</feature>
<reference evidence="2" key="1">
    <citation type="submission" date="2023-03" db="EMBL/GenBank/DDBJ databases">
        <title>Actinoallomurus iriomotensis NBRC 103684.</title>
        <authorList>
            <person name="Ichikawa N."/>
            <person name="Sato H."/>
            <person name="Tonouchi N."/>
        </authorList>
    </citation>
    <scope>NUCLEOTIDE SEQUENCE</scope>
    <source>
        <strain evidence="2">NBRC 103684</strain>
    </source>
</reference>
<sequence length="138" mass="15574">MSRRQRQRPDIDREERRDGVVEGRPREEQATSARGEPGGAAKGHHRQRVDLRHGDAEHQRAGPGEEREHDGADQRGFQQDAHRDGEHDRAQVAAQVLEVDGVRAAVEAQREKPRHQRRVVTAVEQRPDMSEVSACESA</sequence>